<accession>M5RFN7</accession>
<dbReference type="RefSeq" id="WP_008702538.1">
    <property type="nucleotide sequence ID" value="NZ_ANOG01000737.1"/>
</dbReference>
<gene>
    <name evidence="1" type="ORF">RMSM_05182</name>
</gene>
<dbReference type="Proteomes" id="UP000011991">
    <property type="component" value="Unassembled WGS sequence"/>
</dbReference>
<dbReference type="PATRIC" id="fig|1265738.3.peg.5208"/>
<evidence type="ECO:0000313" key="2">
    <source>
        <dbReference type="Proteomes" id="UP000011991"/>
    </source>
</evidence>
<dbReference type="PANTHER" id="PTHR31362">
    <property type="entry name" value="GLYCOSYLTRANSFERASE STELLO1-RELATED"/>
    <property type="match status" value="1"/>
</dbReference>
<comment type="caution">
    <text evidence="1">The sequence shown here is derived from an EMBL/GenBank/DDBJ whole genome shotgun (WGS) entry which is preliminary data.</text>
</comment>
<sequence>MLYSVITTIQRPTESVRTLATQLAGDGHLVIAGDTKGPDSFDLSDVPGFTDQQLTFLDMASQTASEFRLAKLLPTKHYSRKNIGYLHAIHAGANCIYETDDDNAPLDSWQPRTEFIESARVLEAAETGSTNWVNVYRHFSDQNVWPRGLPLDRIHSKFVEASEFQPPTNEQGHLWSPIQQGLADGSPDVDAIWRLVLDREFKFDSAPSVLLPPNQWCPFNTQTTWWWPVVYPLLYVPSNCSFRMCDIWKSFVAQRCLWELGTGVVFHSSEVWQERNVHNLIRDFNDEVPGYQQNDRIAEILESTTLKPGKENVAVNLQQCYTALIDNQIFPENEMILVEAWIEAVESMRIGLTVGTQKS</sequence>
<keyword evidence="2" id="KW-1185">Reference proteome</keyword>
<organism evidence="1 2">
    <name type="scientific">Rhodopirellula maiorica SM1</name>
    <dbReference type="NCBI Taxonomy" id="1265738"/>
    <lineage>
        <taxon>Bacteria</taxon>
        <taxon>Pseudomonadati</taxon>
        <taxon>Planctomycetota</taxon>
        <taxon>Planctomycetia</taxon>
        <taxon>Pirellulales</taxon>
        <taxon>Pirellulaceae</taxon>
        <taxon>Novipirellula</taxon>
    </lineage>
</organism>
<evidence type="ECO:0000313" key="1">
    <source>
        <dbReference type="EMBL" id="EMI17896.1"/>
    </source>
</evidence>
<proteinExistence type="predicted"/>
<dbReference type="AlphaFoldDB" id="M5RFN7"/>
<dbReference type="EMBL" id="ANOG01000737">
    <property type="protein sequence ID" value="EMI17896.1"/>
    <property type="molecule type" value="Genomic_DNA"/>
</dbReference>
<dbReference type="InterPro" id="IPR005049">
    <property type="entry name" value="STL-like"/>
</dbReference>
<reference evidence="1 2" key="1">
    <citation type="journal article" date="2013" name="Mar. Genomics">
        <title>Expression of sulfatases in Rhodopirellula baltica and the diversity of sulfatases in the genus Rhodopirellula.</title>
        <authorList>
            <person name="Wegner C.E."/>
            <person name="Richter-Heitmann T."/>
            <person name="Klindworth A."/>
            <person name="Klockow C."/>
            <person name="Richter M."/>
            <person name="Achstetter T."/>
            <person name="Glockner F.O."/>
            <person name="Harder J."/>
        </authorList>
    </citation>
    <scope>NUCLEOTIDE SEQUENCE [LARGE SCALE GENOMIC DNA]</scope>
    <source>
        <strain evidence="1 2">SM1</strain>
    </source>
</reference>
<dbReference type="PANTHER" id="PTHR31362:SF0">
    <property type="entry name" value="EXOSTOSIN DOMAIN-CONTAINING PROTEIN-RELATED"/>
    <property type="match status" value="1"/>
</dbReference>
<dbReference type="Pfam" id="PF03385">
    <property type="entry name" value="STELLO"/>
    <property type="match status" value="1"/>
</dbReference>
<protein>
    <submittedName>
        <fullName evidence="1">Protein containing DUF288</fullName>
    </submittedName>
</protein>
<name>M5RFN7_9BACT</name>
<dbReference type="OrthoDB" id="446056at2"/>